<keyword evidence="2" id="KW-1133">Transmembrane helix</keyword>
<feature type="transmembrane region" description="Helical" evidence="2">
    <location>
        <begin position="80"/>
        <end position="104"/>
    </location>
</feature>
<dbReference type="Proteomes" id="UP000821837">
    <property type="component" value="Chromosome 1"/>
</dbReference>
<evidence type="ECO:0000313" key="3">
    <source>
        <dbReference type="EMBL" id="KAH7983964.1"/>
    </source>
</evidence>
<feature type="region of interest" description="Disordered" evidence="1">
    <location>
        <begin position="1"/>
        <end position="21"/>
    </location>
</feature>
<evidence type="ECO:0000256" key="1">
    <source>
        <dbReference type="SAM" id="MobiDB-lite"/>
    </source>
</evidence>
<feature type="transmembrane region" description="Helical" evidence="2">
    <location>
        <begin position="48"/>
        <end position="68"/>
    </location>
</feature>
<dbReference type="InterPro" id="IPR036259">
    <property type="entry name" value="MFS_trans_sf"/>
</dbReference>
<sequence length="123" mass="13399">MASENSRSFSEFGAGGSADFESRYDFDKSELVNDKAISERAPTSMKSVLQAAWLLTVAVGNLIVVIIAEARFFTVASSESFMYSGLMTLDMVVFGVMACFYKYIEPGSACEKMPPVSEGDTKM</sequence>
<dbReference type="VEuPathDB" id="VectorBase:RSAN_033375"/>
<proteinExistence type="predicted"/>
<keyword evidence="4" id="KW-1185">Reference proteome</keyword>
<dbReference type="AlphaFoldDB" id="A0A9D4TAL9"/>
<protein>
    <submittedName>
        <fullName evidence="3">Uncharacterized protein</fullName>
    </submittedName>
</protein>
<dbReference type="EMBL" id="JABSTV010001245">
    <property type="protein sequence ID" value="KAH7983964.1"/>
    <property type="molecule type" value="Genomic_DNA"/>
</dbReference>
<reference evidence="3" key="2">
    <citation type="submission" date="2021-09" db="EMBL/GenBank/DDBJ databases">
        <authorList>
            <person name="Jia N."/>
            <person name="Wang J."/>
            <person name="Shi W."/>
            <person name="Du L."/>
            <person name="Sun Y."/>
            <person name="Zhan W."/>
            <person name="Jiang J."/>
            <person name="Wang Q."/>
            <person name="Zhang B."/>
            <person name="Ji P."/>
            <person name="Sakyi L.B."/>
            <person name="Cui X."/>
            <person name="Yuan T."/>
            <person name="Jiang B."/>
            <person name="Yang W."/>
            <person name="Lam T.T.-Y."/>
            <person name="Chang Q."/>
            <person name="Ding S."/>
            <person name="Wang X."/>
            <person name="Zhu J."/>
            <person name="Ruan X."/>
            <person name="Zhao L."/>
            <person name="Wei J."/>
            <person name="Que T."/>
            <person name="Du C."/>
            <person name="Cheng J."/>
            <person name="Dai P."/>
            <person name="Han X."/>
            <person name="Huang E."/>
            <person name="Gao Y."/>
            <person name="Liu J."/>
            <person name="Shao H."/>
            <person name="Ye R."/>
            <person name="Li L."/>
            <person name="Wei W."/>
            <person name="Wang X."/>
            <person name="Wang C."/>
            <person name="Huo Q."/>
            <person name="Li W."/>
            <person name="Guo W."/>
            <person name="Chen H."/>
            <person name="Chen S."/>
            <person name="Zhou L."/>
            <person name="Zhou L."/>
            <person name="Ni X."/>
            <person name="Tian J."/>
            <person name="Zhou Y."/>
            <person name="Sheng Y."/>
            <person name="Liu T."/>
            <person name="Pan Y."/>
            <person name="Xia L."/>
            <person name="Li J."/>
            <person name="Zhao F."/>
            <person name="Cao W."/>
        </authorList>
    </citation>
    <scope>NUCLEOTIDE SEQUENCE</scope>
    <source>
        <strain evidence="3">Rsan-2018</strain>
        <tissue evidence="3">Larvae</tissue>
    </source>
</reference>
<comment type="caution">
    <text evidence="3">The sequence shown here is derived from an EMBL/GenBank/DDBJ whole genome shotgun (WGS) entry which is preliminary data.</text>
</comment>
<keyword evidence="2" id="KW-0812">Transmembrane</keyword>
<keyword evidence="2" id="KW-0472">Membrane</keyword>
<organism evidence="3 4">
    <name type="scientific">Rhipicephalus sanguineus</name>
    <name type="common">Brown dog tick</name>
    <name type="synonym">Ixodes sanguineus</name>
    <dbReference type="NCBI Taxonomy" id="34632"/>
    <lineage>
        <taxon>Eukaryota</taxon>
        <taxon>Metazoa</taxon>
        <taxon>Ecdysozoa</taxon>
        <taxon>Arthropoda</taxon>
        <taxon>Chelicerata</taxon>
        <taxon>Arachnida</taxon>
        <taxon>Acari</taxon>
        <taxon>Parasitiformes</taxon>
        <taxon>Ixodida</taxon>
        <taxon>Ixodoidea</taxon>
        <taxon>Ixodidae</taxon>
        <taxon>Rhipicephalinae</taxon>
        <taxon>Rhipicephalus</taxon>
        <taxon>Rhipicephalus</taxon>
    </lineage>
</organism>
<accession>A0A9D4TAL9</accession>
<name>A0A9D4TAL9_RHISA</name>
<dbReference type="Gene3D" id="1.20.1250.20">
    <property type="entry name" value="MFS general substrate transporter like domains"/>
    <property type="match status" value="1"/>
</dbReference>
<evidence type="ECO:0000256" key="2">
    <source>
        <dbReference type="SAM" id="Phobius"/>
    </source>
</evidence>
<gene>
    <name evidence="3" type="ORF">HPB52_015852</name>
</gene>
<evidence type="ECO:0000313" key="4">
    <source>
        <dbReference type="Proteomes" id="UP000821837"/>
    </source>
</evidence>
<reference evidence="3" key="1">
    <citation type="journal article" date="2020" name="Cell">
        <title>Large-Scale Comparative Analyses of Tick Genomes Elucidate Their Genetic Diversity and Vector Capacities.</title>
        <authorList>
            <consortium name="Tick Genome and Microbiome Consortium (TIGMIC)"/>
            <person name="Jia N."/>
            <person name="Wang J."/>
            <person name="Shi W."/>
            <person name="Du L."/>
            <person name="Sun Y."/>
            <person name="Zhan W."/>
            <person name="Jiang J.F."/>
            <person name="Wang Q."/>
            <person name="Zhang B."/>
            <person name="Ji P."/>
            <person name="Bell-Sakyi L."/>
            <person name="Cui X.M."/>
            <person name="Yuan T.T."/>
            <person name="Jiang B.G."/>
            <person name="Yang W.F."/>
            <person name="Lam T.T."/>
            <person name="Chang Q.C."/>
            <person name="Ding S.J."/>
            <person name="Wang X.J."/>
            <person name="Zhu J.G."/>
            <person name="Ruan X.D."/>
            <person name="Zhao L."/>
            <person name="Wei J.T."/>
            <person name="Ye R.Z."/>
            <person name="Que T.C."/>
            <person name="Du C.H."/>
            <person name="Zhou Y.H."/>
            <person name="Cheng J.X."/>
            <person name="Dai P.F."/>
            <person name="Guo W.B."/>
            <person name="Han X.H."/>
            <person name="Huang E.J."/>
            <person name="Li L.F."/>
            <person name="Wei W."/>
            <person name="Gao Y.C."/>
            <person name="Liu J.Z."/>
            <person name="Shao H.Z."/>
            <person name="Wang X."/>
            <person name="Wang C.C."/>
            <person name="Yang T.C."/>
            <person name="Huo Q.B."/>
            <person name="Li W."/>
            <person name="Chen H.Y."/>
            <person name="Chen S.E."/>
            <person name="Zhou L.G."/>
            <person name="Ni X.B."/>
            <person name="Tian J.H."/>
            <person name="Sheng Y."/>
            <person name="Liu T."/>
            <person name="Pan Y.S."/>
            <person name="Xia L.Y."/>
            <person name="Li J."/>
            <person name="Zhao F."/>
            <person name="Cao W.C."/>
        </authorList>
    </citation>
    <scope>NUCLEOTIDE SEQUENCE</scope>
    <source>
        <strain evidence="3">Rsan-2018</strain>
    </source>
</reference>